<name>A0ABQ9HSA5_9NEOP</name>
<comment type="caution">
    <text evidence="2">The sequence shown here is derived from an EMBL/GenBank/DDBJ whole genome shotgun (WGS) entry which is preliminary data.</text>
</comment>
<protein>
    <submittedName>
        <fullName evidence="2">Uncharacterized protein</fullName>
    </submittedName>
</protein>
<keyword evidence="1" id="KW-1133">Transmembrane helix</keyword>
<keyword evidence="1" id="KW-0812">Transmembrane</keyword>
<dbReference type="InterPro" id="IPR001888">
    <property type="entry name" value="Transposase_1"/>
</dbReference>
<organism evidence="2 3">
    <name type="scientific">Dryococelus australis</name>
    <dbReference type="NCBI Taxonomy" id="614101"/>
    <lineage>
        <taxon>Eukaryota</taxon>
        <taxon>Metazoa</taxon>
        <taxon>Ecdysozoa</taxon>
        <taxon>Arthropoda</taxon>
        <taxon>Hexapoda</taxon>
        <taxon>Insecta</taxon>
        <taxon>Pterygota</taxon>
        <taxon>Neoptera</taxon>
        <taxon>Polyneoptera</taxon>
        <taxon>Phasmatodea</taxon>
        <taxon>Verophasmatodea</taxon>
        <taxon>Anareolatae</taxon>
        <taxon>Phasmatidae</taxon>
        <taxon>Eurycanthinae</taxon>
        <taxon>Dryococelus</taxon>
    </lineage>
</organism>
<feature type="transmembrane region" description="Helical" evidence="1">
    <location>
        <begin position="129"/>
        <end position="150"/>
    </location>
</feature>
<accession>A0ABQ9HSA5</accession>
<dbReference type="EMBL" id="JARBHB010000004">
    <property type="protein sequence ID" value="KAJ8887268.1"/>
    <property type="molecule type" value="Genomic_DNA"/>
</dbReference>
<keyword evidence="3" id="KW-1185">Reference proteome</keyword>
<evidence type="ECO:0000313" key="2">
    <source>
        <dbReference type="EMBL" id="KAJ8887268.1"/>
    </source>
</evidence>
<dbReference type="Proteomes" id="UP001159363">
    <property type="component" value="Chromosome X"/>
</dbReference>
<sequence>MKDKEQSGRPSTSDLVINDTDETVQDRCMMLKHSRCTLIFHMALRKTLYMNVWSTRKCAPGGSPNNCPTKKKVKRLATSITNLQHYAFLLGITTESKMESKEWNTKSHQHVKRFKTVTSSGQVMASIFWGFRGVFLVAFIECGIMPAAAYQRH</sequence>
<evidence type="ECO:0000256" key="1">
    <source>
        <dbReference type="SAM" id="Phobius"/>
    </source>
</evidence>
<dbReference type="Pfam" id="PF01359">
    <property type="entry name" value="Transposase_1"/>
    <property type="match status" value="1"/>
</dbReference>
<keyword evidence="1" id="KW-0472">Membrane</keyword>
<proteinExistence type="predicted"/>
<gene>
    <name evidence="2" type="ORF">PR048_013483</name>
</gene>
<evidence type="ECO:0000313" key="3">
    <source>
        <dbReference type="Proteomes" id="UP001159363"/>
    </source>
</evidence>
<reference evidence="2 3" key="1">
    <citation type="submission" date="2023-02" db="EMBL/GenBank/DDBJ databases">
        <title>LHISI_Scaffold_Assembly.</title>
        <authorList>
            <person name="Stuart O.P."/>
            <person name="Cleave R."/>
            <person name="Magrath M.J.L."/>
            <person name="Mikheyev A.S."/>
        </authorList>
    </citation>
    <scope>NUCLEOTIDE SEQUENCE [LARGE SCALE GENOMIC DNA]</scope>
    <source>
        <strain evidence="2">Daus_M_001</strain>
        <tissue evidence="2">Leg muscle</tissue>
    </source>
</reference>